<reference evidence="11" key="2">
    <citation type="submission" date="2015-01" db="EMBL/GenBank/DDBJ databases">
        <title>Evolutionary Origins and Diversification of the Mycorrhizal Mutualists.</title>
        <authorList>
            <consortium name="DOE Joint Genome Institute"/>
            <consortium name="Mycorrhizal Genomics Consortium"/>
            <person name="Kohler A."/>
            <person name="Kuo A."/>
            <person name="Nagy L.G."/>
            <person name="Floudas D."/>
            <person name="Copeland A."/>
            <person name="Barry K.W."/>
            <person name="Cichocki N."/>
            <person name="Veneault-Fourrey C."/>
            <person name="LaButti K."/>
            <person name="Lindquist E.A."/>
            <person name="Lipzen A."/>
            <person name="Lundell T."/>
            <person name="Morin E."/>
            <person name="Murat C."/>
            <person name="Riley R."/>
            <person name="Ohm R."/>
            <person name="Sun H."/>
            <person name="Tunlid A."/>
            <person name="Henrissat B."/>
            <person name="Grigoriev I.V."/>
            <person name="Hibbett D.S."/>
            <person name="Martin F."/>
        </authorList>
    </citation>
    <scope>NUCLEOTIDE SEQUENCE [LARGE SCALE GENOMIC DNA]</scope>
    <source>
        <strain evidence="11">LaAM-08-1</strain>
    </source>
</reference>
<proteinExistence type="inferred from homology"/>
<dbReference type="PROSITE" id="PS01095">
    <property type="entry name" value="GH18_1"/>
    <property type="match status" value="1"/>
</dbReference>
<name>A0A0C9XI88_9AGAR</name>
<comment type="catalytic activity">
    <reaction evidence="1">
        <text>Random endo-hydrolysis of N-acetyl-beta-D-glucosaminide (1-&gt;4)-beta-linkages in chitin and chitodextrins.</text>
        <dbReference type="EC" id="3.2.1.14"/>
    </reaction>
</comment>
<dbReference type="PROSITE" id="PS51910">
    <property type="entry name" value="GH18_2"/>
    <property type="match status" value="1"/>
</dbReference>
<dbReference type="Proteomes" id="UP000054477">
    <property type="component" value="Unassembled WGS sequence"/>
</dbReference>
<dbReference type="GO" id="GO:0008843">
    <property type="term" value="F:endochitinase activity"/>
    <property type="evidence" value="ECO:0007669"/>
    <property type="project" value="UniProtKB-EC"/>
</dbReference>
<sequence length="408" mass="45199">MLSLLAAHALAPPDTKIYDQTPVAAGWYQGYQSNDALSLAKISWYKYTHLIYAFAETTPDVNVLSLEKSNPEGLPQFVAEARRHGVKAMLSVGGWTGSRWWSSNVGSAENRTAFVRTLSSFVRRYDLDGIDFDWEYPGLQGAGFNVVSKHDAANFLSFLEELRKDPVGSSLVLSACTSVVPFAGKDGKPRGDISGFSVVLNFINLMNYDVWGPWSNSVGPNAPLDDACAAPEYQIASAISAVRLWTNAGMPRKQIVLAVAGYGREYRVRRSDALMGGLPFLASYPPFVKTREDPRPCSEDRIDECALAPLVQGILDFKSIIQEGYLNKNGTPRLEIAYRYDDCSQTPYVYNKETQSMVSYDDTRSFAAKGQFIKTAGLRGFAMWEVDSDYKDLLLDSIRLNCGFSIQL</sequence>
<feature type="domain" description="GH18" evidence="9">
    <location>
        <begin position="22"/>
        <end position="405"/>
    </location>
</feature>
<dbReference type="InterPro" id="IPR029070">
    <property type="entry name" value="Chitinase_insertion_sf"/>
</dbReference>
<dbReference type="InterPro" id="IPR001579">
    <property type="entry name" value="Glyco_hydro_18_chit_AS"/>
</dbReference>
<dbReference type="GO" id="GO:0008061">
    <property type="term" value="F:chitin binding"/>
    <property type="evidence" value="ECO:0007669"/>
    <property type="project" value="InterPro"/>
</dbReference>
<dbReference type="InterPro" id="IPR001223">
    <property type="entry name" value="Glyco_hydro18_cat"/>
</dbReference>
<reference evidence="10 11" key="1">
    <citation type="submission" date="2014-04" db="EMBL/GenBank/DDBJ databases">
        <authorList>
            <consortium name="DOE Joint Genome Institute"/>
            <person name="Kuo A."/>
            <person name="Kohler A."/>
            <person name="Nagy L.G."/>
            <person name="Floudas D."/>
            <person name="Copeland A."/>
            <person name="Barry K.W."/>
            <person name="Cichocki N."/>
            <person name="Veneault-Fourrey C."/>
            <person name="LaButti K."/>
            <person name="Lindquist E.A."/>
            <person name="Lipzen A."/>
            <person name="Lundell T."/>
            <person name="Morin E."/>
            <person name="Murat C."/>
            <person name="Sun H."/>
            <person name="Tunlid A."/>
            <person name="Henrissat B."/>
            <person name="Grigoriev I.V."/>
            <person name="Hibbett D.S."/>
            <person name="Martin F."/>
            <person name="Nordberg H.P."/>
            <person name="Cantor M.N."/>
            <person name="Hua S.X."/>
        </authorList>
    </citation>
    <scope>NUCLEOTIDE SEQUENCE [LARGE SCALE GENOMIC DNA]</scope>
    <source>
        <strain evidence="10 11">LaAM-08-1</strain>
    </source>
</reference>
<dbReference type="SMART" id="SM00636">
    <property type="entry name" value="Glyco_18"/>
    <property type="match status" value="1"/>
</dbReference>
<evidence type="ECO:0000256" key="7">
    <source>
        <dbReference type="RuleBase" id="RU000489"/>
    </source>
</evidence>
<dbReference type="SUPFAM" id="SSF51445">
    <property type="entry name" value="(Trans)glycosidases"/>
    <property type="match status" value="1"/>
</dbReference>
<evidence type="ECO:0000259" key="9">
    <source>
        <dbReference type="PROSITE" id="PS51910"/>
    </source>
</evidence>
<dbReference type="PANTHER" id="PTHR11177">
    <property type="entry name" value="CHITINASE"/>
    <property type="match status" value="1"/>
</dbReference>
<keyword evidence="5 7" id="KW-0326">Glycosidase</keyword>
<dbReference type="EMBL" id="KN838567">
    <property type="protein sequence ID" value="KIK04726.1"/>
    <property type="molecule type" value="Genomic_DNA"/>
</dbReference>
<keyword evidence="6" id="KW-0624">Polysaccharide degradation</keyword>
<evidence type="ECO:0000313" key="11">
    <source>
        <dbReference type="Proteomes" id="UP000054477"/>
    </source>
</evidence>
<comment type="similarity">
    <text evidence="8">Belongs to the glycosyl hydrolase 18 family.</text>
</comment>
<dbReference type="GO" id="GO:0000272">
    <property type="term" value="P:polysaccharide catabolic process"/>
    <property type="evidence" value="ECO:0007669"/>
    <property type="project" value="UniProtKB-KW"/>
</dbReference>
<dbReference type="HOGENOM" id="CLU_002833_6_1_1"/>
<dbReference type="Gene3D" id="3.10.50.10">
    <property type="match status" value="1"/>
</dbReference>
<dbReference type="OrthoDB" id="73875at2759"/>
<dbReference type="AlphaFoldDB" id="A0A0C9XI88"/>
<dbReference type="SUPFAM" id="SSF54556">
    <property type="entry name" value="Chitinase insertion domain"/>
    <property type="match status" value="1"/>
</dbReference>
<dbReference type="InterPro" id="IPR017853">
    <property type="entry name" value="GH"/>
</dbReference>
<dbReference type="GO" id="GO:0005576">
    <property type="term" value="C:extracellular region"/>
    <property type="evidence" value="ECO:0007669"/>
    <property type="project" value="TreeGrafter"/>
</dbReference>
<dbReference type="Pfam" id="PF00704">
    <property type="entry name" value="Glyco_hydro_18"/>
    <property type="match status" value="1"/>
</dbReference>
<dbReference type="Gene3D" id="3.20.20.80">
    <property type="entry name" value="Glycosidases"/>
    <property type="match status" value="1"/>
</dbReference>
<gene>
    <name evidence="10" type="ORF">K443DRAFT_92686</name>
</gene>
<dbReference type="InterPro" id="IPR050314">
    <property type="entry name" value="Glycosyl_Hydrlase_18"/>
</dbReference>
<evidence type="ECO:0000256" key="5">
    <source>
        <dbReference type="ARBA" id="ARBA00023295"/>
    </source>
</evidence>
<evidence type="ECO:0000256" key="6">
    <source>
        <dbReference type="ARBA" id="ARBA00023326"/>
    </source>
</evidence>
<evidence type="ECO:0000256" key="2">
    <source>
        <dbReference type="ARBA" id="ARBA00022801"/>
    </source>
</evidence>
<keyword evidence="2 7" id="KW-0378">Hydrolase</keyword>
<evidence type="ECO:0000256" key="1">
    <source>
        <dbReference type="ARBA" id="ARBA00000822"/>
    </source>
</evidence>
<dbReference type="InterPro" id="IPR011583">
    <property type="entry name" value="Chitinase_II/V-like_cat"/>
</dbReference>
<keyword evidence="3" id="KW-0146">Chitin degradation</keyword>
<keyword evidence="4" id="KW-0119">Carbohydrate metabolism</keyword>
<evidence type="ECO:0000256" key="8">
    <source>
        <dbReference type="RuleBase" id="RU004453"/>
    </source>
</evidence>
<organism evidence="10 11">
    <name type="scientific">Laccaria amethystina LaAM-08-1</name>
    <dbReference type="NCBI Taxonomy" id="1095629"/>
    <lineage>
        <taxon>Eukaryota</taxon>
        <taxon>Fungi</taxon>
        <taxon>Dikarya</taxon>
        <taxon>Basidiomycota</taxon>
        <taxon>Agaricomycotina</taxon>
        <taxon>Agaricomycetes</taxon>
        <taxon>Agaricomycetidae</taxon>
        <taxon>Agaricales</taxon>
        <taxon>Agaricineae</taxon>
        <taxon>Hydnangiaceae</taxon>
        <taxon>Laccaria</taxon>
    </lineage>
</organism>
<accession>A0A0C9XI88</accession>
<evidence type="ECO:0000256" key="3">
    <source>
        <dbReference type="ARBA" id="ARBA00023024"/>
    </source>
</evidence>
<dbReference type="GO" id="GO:0006032">
    <property type="term" value="P:chitin catabolic process"/>
    <property type="evidence" value="ECO:0007669"/>
    <property type="project" value="UniProtKB-KW"/>
</dbReference>
<evidence type="ECO:0000256" key="4">
    <source>
        <dbReference type="ARBA" id="ARBA00023277"/>
    </source>
</evidence>
<dbReference type="STRING" id="1095629.A0A0C9XI88"/>
<dbReference type="PANTHER" id="PTHR11177:SF392">
    <property type="entry name" value="HAP41P"/>
    <property type="match status" value="1"/>
</dbReference>
<keyword evidence="11" id="KW-1185">Reference proteome</keyword>
<evidence type="ECO:0000313" key="10">
    <source>
        <dbReference type="EMBL" id="KIK04726.1"/>
    </source>
</evidence>
<protein>
    <submittedName>
        <fullName evidence="10">Glycoside hydrolase family 18 protein</fullName>
    </submittedName>
</protein>